<gene>
    <name evidence="14 17" type="primary">atpF</name>
    <name evidence="17" type="ORF">K8U80_08980</name>
    <name evidence="18" type="ORF">QVN30_06510</name>
    <name evidence="19" type="ORF">QVN40_04715</name>
</gene>
<reference evidence="19" key="4">
    <citation type="submission" date="2023-08" db="EMBL/GenBank/DDBJ databases">
        <title>Identification and characterization of horizontal gene transfer across gut microbiota members of farm animals based on homology search.</title>
        <authorList>
            <person name="Schwarzerova J."/>
            <person name="Nykrynova M."/>
            <person name="Jureckova K."/>
            <person name="Cejkova D."/>
            <person name="Rychlik I."/>
        </authorList>
    </citation>
    <scope>NUCLEOTIDE SEQUENCE</scope>
    <source>
        <strain evidence="19">15_COKtk</strain>
        <strain evidence="18">176_SSukc20</strain>
    </source>
</reference>
<comment type="subcellular location">
    <subcellularLocation>
        <location evidence="1 14">Cell membrane</location>
        <topology evidence="1 14">Single-pass membrane protein</topology>
    </subcellularLocation>
</comment>
<organism evidence="17 20">
    <name type="scientific">Collinsella ihumii</name>
    <dbReference type="NCBI Taxonomy" id="1720204"/>
    <lineage>
        <taxon>Bacteria</taxon>
        <taxon>Bacillati</taxon>
        <taxon>Actinomycetota</taxon>
        <taxon>Coriobacteriia</taxon>
        <taxon>Coriobacteriales</taxon>
        <taxon>Coriobacteriaceae</taxon>
        <taxon>Collinsella</taxon>
    </lineage>
</organism>
<dbReference type="GO" id="GO:0046933">
    <property type="term" value="F:proton-transporting ATP synthase activity, rotational mechanism"/>
    <property type="evidence" value="ECO:0007669"/>
    <property type="project" value="UniProtKB-UniRule"/>
</dbReference>
<evidence type="ECO:0000256" key="5">
    <source>
        <dbReference type="ARBA" id="ARBA00022547"/>
    </source>
</evidence>
<dbReference type="HAMAP" id="MF_01398">
    <property type="entry name" value="ATP_synth_b_bprime"/>
    <property type="match status" value="1"/>
</dbReference>
<evidence type="ECO:0000256" key="6">
    <source>
        <dbReference type="ARBA" id="ARBA00022692"/>
    </source>
</evidence>
<feature type="signal peptide" evidence="16">
    <location>
        <begin position="1"/>
        <end position="25"/>
    </location>
</feature>
<evidence type="ECO:0000256" key="16">
    <source>
        <dbReference type="SAM" id="SignalP"/>
    </source>
</evidence>
<evidence type="ECO:0000313" key="17">
    <source>
        <dbReference type="EMBL" id="HJG31510.1"/>
    </source>
</evidence>
<evidence type="ECO:0000256" key="15">
    <source>
        <dbReference type="RuleBase" id="RU003848"/>
    </source>
</evidence>
<keyword evidence="3 14" id="KW-0813">Transport</keyword>
<dbReference type="Proteomes" id="UP001168435">
    <property type="component" value="Unassembled WGS sequence"/>
</dbReference>
<dbReference type="NCBIfam" id="TIGR01144">
    <property type="entry name" value="ATP_synt_b"/>
    <property type="match status" value="1"/>
</dbReference>
<dbReference type="AlphaFoldDB" id="A0A921LRZ0"/>
<name>A0A921LRZ0_9ACTN</name>
<evidence type="ECO:0000256" key="1">
    <source>
        <dbReference type="ARBA" id="ARBA00004162"/>
    </source>
</evidence>
<dbReference type="CDD" id="cd06503">
    <property type="entry name" value="ATP-synt_Fo_b"/>
    <property type="match status" value="1"/>
</dbReference>
<proteinExistence type="inferred from homology"/>
<evidence type="ECO:0000313" key="18">
    <source>
        <dbReference type="EMBL" id="MDN0063959.1"/>
    </source>
</evidence>
<comment type="caution">
    <text evidence="17">The sequence shown here is derived from an EMBL/GenBank/DDBJ whole genome shotgun (WGS) entry which is preliminary data.</text>
</comment>
<dbReference type="EMBL" id="DYVF01000052">
    <property type="protein sequence ID" value="HJG31510.1"/>
    <property type="molecule type" value="Genomic_DNA"/>
</dbReference>
<evidence type="ECO:0000256" key="11">
    <source>
        <dbReference type="ARBA" id="ARBA00023310"/>
    </source>
</evidence>
<sequence>MKLDRIRVSAILAAAACMAPSMAFAEETSNGAEILIPKAAEFVPALVIFLIILLLLCKFAWPSVMAMFEQREKTIEDSMDEANQARAHAVEVRKQADEVIADARRQASDIVLAARGDAEKERARIVAEAHTEAEDIITKAHDRADDELKRAYAGATDSIAKVSVAVAGKIVGDALADDPEKQRELIKKYLAEVGSLHA</sequence>
<dbReference type="Gene3D" id="1.20.5.620">
    <property type="entry name" value="F1F0 ATP synthase subunit B, membrane domain"/>
    <property type="match status" value="1"/>
</dbReference>
<evidence type="ECO:0000256" key="7">
    <source>
        <dbReference type="ARBA" id="ARBA00022781"/>
    </source>
</evidence>
<evidence type="ECO:0000313" key="20">
    <source>
        <dbReference type="Proteomes" id="UP000746751"/>
    </source>
</evidence>
<evidence type="ECO:0000256" key="12">
    <source>
        <dbReference type="ARBA" id="ARBA00025198"/>
    </source>
</evidence>
<dbReference type="GO" id="GO:0046961">
    <property type="term" value="F:proton-transporting ATPase activity, rotational mechanism"/>
    <property type="evidence" value="ECO:0007669"/>
    <property type="project" value="TreeGrafter"/>
</dbReference>
<dbReference type="GO" id="GO:0005886">
    <property type="term" value="C:plasma membrane"/>
    <property type="evidence" value="ECO:0007669"/>
    <property type="project" value="UniProtKB-SubCell"/>
</dbReference>
<comment type="similarity">
    <text evidence="2 14 15">Belongs to the ATPase B chain family.</text>
</comment>
<dbReference type="InterPro" id="IPR050059">
    <property type="entry name" value="ATP_synthase_B_chain"/>
</dbReference>
<dbReference type="Pfam" id="PF00430">
    <property type="entry name" value="ATP-synt_B"/>
    <property type="match status" value="1"/>
</dbReference>
<protein>
    <recommendedName>
        <fullName evidence="14">ATP synthase subunit b</fullName>
    </recommendedName>
    <alternativeName>
        <fullName evidence="14">ATP synthase F(0) sector subunit b</fullName>
    </alternativeName>
    <alternativeName>
        <fullName evidence="14">ATPase subunit I</fullName>
    </alternativeName>
    <alternativeName>
        <fullName evidence="14">F-type ATPase subunit b</fullName>
        <shortName evidence="14">F-ATPase subunit b</shortName>
    </alternativeName>
</protein>
<evidence type="ECO:0000256" key="9">
    <source>
        <dbReference type="ARBA" id="ARBA00023065"/>
    </source>
</evidence>
<feature type="chain" id="PRO_5044694770" description="ATP synthase subunit b" evidence="16">
    <location>
        <begin position="26"/>
        <end position="198"/>
    </location>
</feature>
<dbReference type="EMBL" id="JAUEIR010000003">
    <property type="protein sequence ID" value="MDN0069003.1"/>
    <property type="molecule type" value="Genomic_DNA"/>
</dbReference>
<keyword evidence="6 14" id="KW-0812">Transmembrane</keyword>
<comment type="subunit">
    <text evidence="13 14">F-type ATPases have 2 components, F(1) - the catalytic core - and F(0) - the membrane proton channel. F(1) has five subunits: alpha(3), beta(3), gamma(1), delta(1), epsilon(1). F(0) has three main subunits: a(1), b(2) and c(10-14). The alpha and beta chains form an alternating ring which encloses part of the gamma chain. F(1) is attached to F(0) by a central stalk formed by the gamma and epsilon chains, while a peripheral stalk is formed by the delta and b chains.</text>
</comment>
<accession>A0A921LRZ0</accession>
<dbReference type="EMBL" id="JAUEIQ010000005">
    <property type="protein sequence ID" value="MDN0063959.1"/>
    <property type="molecule type" value="Genomic_DNA"/>
</dbReference>
<feature type="transmembrane region" description="Helical" evidence="14">
    <location>
        <begin position="41"/>
        <end position="61"/>
    </location>
</feature>
<reference evidence="17" key="1">
    <citation type="journal article" date="2021" name="PeerJ">
        <title>Extensive microbial diversity within the chicken gut microbiome revealed by metagenomics and culture.</title>
        <authorList>
            <person name="Gilroy R."/>
            <person name="Ravi A."/>
            <person name="Getino M."/>
            <person name="Pursley I."/>
            <person name="Horton D.L."/>
            <person name="Alikhan N.F."/>
            <person name="Baker D."/>
            <person name="Gharbi K."/>
            <person name="Hall N."/>
            <person name="Watson M."/>
            <person name="Adriaenssens E.M."/>
            <person name="Foster-Nyarko E."/>
            <person name="Jarju S."/>
            <person name="Secka A."/>
            <person name="Antonio M."/>
            <person name="Oren A."/>
            <person name="Chaudhuri R.R."/>
            <person name="La Ragione R."/>
            <person name="Hildebrand F."/>
            <person name="Pallen M.J."/>
        </authorList>
    </citation>
    <scope>NUCLEOTIDE SEQUENCE</scope>
    <source>
        <strain evidence="17">ChiGjej2B2-7701</strain>
    </source>
</reference>
<dbReference type="GO" id="GO:0045259">
    <property type="term" value="C:proton-transporting ATP synthase complex"/>
    <property type="evidence" value="ECO:0007669"/>
    <property type="project" value="UniProtKB-KW"/>
</dbReference>
<dbReference type="Proteomes" id="UP000746751">
    <property type="component" value="Unassembled WGS sequence"/>
</dbReference>
<keyword evidence="11 14" id="KW-0066">ATP synthesis</keyword>
<evidence type="ECO:0000256" key="10">
    <source>
        <dbReference type="ARBA" id="ARBA00023136"/>
    </source>
</evidence>
<reference evidence="17" key="2">
    <citation type="submission" date="2021-09" db="EMBL/GenBank/DDBJ databases">
        <authorList>
            <person name="Gilroy R."/>
        </authorList>
    </citation>
    <scope>NUCLEOTIDE SEQUENCE</scope>
    <source>
        <strain evidence="17">ChiGjej2B2-7701</strain>
    </source>
</reference>
<dbReference type="Proteomes" id="UP001168505">
    <property type="component" value="Unassembled WGS sequence"/>
</dbReference>
<reference evidence="18" key="3">
    <citation type="submission" date="2023-06" db="EMBL/GenBank/DDBJ databases">
        <authorList>
            <person name="Zeman M."/>
            <person name="Kubasova T."/>
            <person name="Jahodarova E."/>
            <person name="Nykrynova M."/>
            <person name="Rychlik I."/>
        </authorList>
    </citation>
    <scope>NUCLEOTIDE SEQUENCE</scope>
    <source>
        <strain evidence="19">15_COKtk</strain>
        <strain evidence="18">176_SSukc20</strain>
    </source>
</reference>
<evidence type="ECO:0000313" key="21">
    <source>
        <dbReference type="Proteomes" id="UP001168435"/>
    </source>
</evidence>
<keyword evidence="10 14" id="KW-0472">Membrane</keyword>
<evidence type="ECO:0000256" key="4">
    <source>
        <dbReference type="ARBA" id="ARBA00022475"/>
    </source>
</evidence>
<evidence type="ECO:0000256" key="8">
    <source>
        <dbReference type="ARBA" id="ARBA00022989"/>
    </source>
</evidence>
<dbReference type="InterPro" id="IPR028987">
    <property type="entry name" value="ATP_synth_B-like_membr_sf"/>
</dbReference>
<evidence type="ECO:0000256" key="3">
    <source>
        <dbReference type="ARBA" id="ARBA00022448"/>
    </source>
</evidence>
<comment type="function">
    <text evidence="12 14">F(1)F(0) ATP synthase produces ATP from ADP in the presence of a proton or sodium gradient. F-type ATPases consist of two structural domains, F(1) containing the extramembraneous catalytic core and F(0) containing the membrane proton channel, linked together by a central stalk and a peripheral stalk. During catalysis, ATP synthesis in the catalytic domain of F(1) is coupled via a rotary mechanism of the central stalk subunits to proton translocation.</text>
</comment>
<dbReference type="InterPro" id="IPR005864">
    <property type="entry name" value="ATP_synth_F0_bsu_bac"/>
</dbReference>
<dbReference type="SUPFAM" id="SSF81573">
    <property type="entry name" value="F1F0 ATP synthase subunit B, membrane domain"/>
    <property type="match status" value="1"/>
</dbReference>
<keyword evidence="21" id="KW-1185">Reference proteome</keyword>
<evidence type="ECO:0000256" key="2">
    <source>
        <dbReference type="ARBA" id="ARBA00005513"/>
    </source>
</evidence>
<evidence type="ECO:0000256" key="14">
    <source>
        <dbReference type="HAMAP-Rule" id="MF_01398"/>
    </source>
</evidence>
<keyword evidence="7 14" id="KW-0375">Hydrogen ion transport</keyword>
<dbReference type="PANTHER" id="PTHR33445:SF1">
    <property type="entry name" value="ATP SYNTHASE SUBUNIT B"/>
    <property type="match status" value="1"/>
</dbReference>
<keyword evidence="4 14" id="KW-1003">Cell membrane</keyword>
<keyword evidence="8 14" id="KW-1133">Transmembrane helix</keyword>
<dbReference type="InterPro" id="IPR002146">
    <property type="entry name" value="ATP_synth_b/b'su_bac/chlpt"/>
</dbReference>
<dbReference type="PANTHER" id="PTHR33445">
    <property type="entry name" value="ATP SYNTHASE SUBUNIT B', CHLOROPLASTIC"/>
    <property type="match status" value="1"/>
</dbReference>
<comment type="function">
    <text evidence="14">Component of the F(0) channel, it forms part of the peripheral stalk, linking F(1) to F(0).</text>
</comment>
<keyword evidence="5 14" id="KW-0138">CF(0)</keyword>
<evidence type="ECO:0000313" key="19">
    <source>
        <dbReference type="EMBL" id="MDN0069003.1"/>
    </source>
</evidence>
<evidence type="ECO:0000256" key="13">
    <source>
        <dbReference type="ARBA" id="ARBA00025830"/>
    </source>
</evidence>
<keyword evidence="9 14" id="KW-0406">Ion transport</keyword>
<dbReference type="RefSeq" id="WP_066831203.1">
    <property type="nucleotide sequence ID" value="NZ_JAUEIM010000036.1"/>
</dbReference>
<keyword evidence="16" id="KW-0732">Signal</keyword>